<evidence type="ECO:0000313" key="1">
    <source>
        <dbReference type="EMBL" id="BBD92508.1"/>
    </source>
</evidence>
<sequence>MLSYEPYLNFVSKRPIKYELIISNYHTFNAIIQPCKICDESFKKFIAKGSGSYTHLFRTKSD</sequence>
<evidence type="ECO:0000313" key="2">
    <source>
        <dbReference type="Proteomes" id="UP000274772"/>
    </source>
</evidence>
<evidence type="ECO:0008006" key="3">
    <source>
        <dbReference type="Google" id="ProtNLM"/>
    </source>
</evidence>
<name>A0ABN5W410_9STAP</name>
<organism evidence="1 2">
    <name type="scientific">Staphylococcus caprae</name>
    <dbReference type="NCBI Taxonomy" id="29380"/>
    <lineage>
        <taxon>Bacteria</taxon>
        <taxon>Bacillati</taxon>
        <taxon>Bacillota</taxon>
        <taxon>Bacilli</taxon>
        <taxon>Bacillales</taxon>
        <taxon>Staphylococcaceae</taxon>
        <taxon>Staphylococcus</taxon>
    </lineage>
</organism>
<reference evidence="1 2" key="1">
    <citation type="submission" date="2018-05" db="EMBL/GenBank/DDBJ databases">
        <title>Complete genome sequencing of three human clinical isolates of Staphylococcus caprae reveals virulence factors similar to those of S. epidermidis and S. capitis.</title>
        <authorList>
            <person name="Watanabe S."/>
            <person name="Cui L."/>
        </authorList>
    </citation>
    <scope>NUCLEOTIDE SEQUENCE [LARGE SCALE GENOMIC DNA]</scope>
    <source>
        <strain evidence="1 2">JMUB590</strain>
    </source>
</reference>
<gene>
    <name evidence="1" type="ORF">JMUB590_1450</name>
</gene>
<dbReference type="Proteomes" id="UP000274772">
    <property type="component" value="Chromosome"/>
</dbReference>
<protein>
    <recommendedName>
        <fullName evidence="3">Transposase</fullName>
    </recommendedName>
</protein>
<proteinExistence type="predicted"/>
<accession>A0ABN5W410</accession>
<keyword evidence="2" id="KW-1185">Reference proteome</keyword>
<dbReference type="EMBL" id="AP018586">
    <property type="protein sequence ID" value="BBD92508.1"/>
    <property type="molecule type" value="Genomic_DNA"/>
</dbReference>